<dbReference type="GO" id="GO:0032511">
    <property type="term" value="P:late endosome to vacuole transport via multivesicular body sorting pathway"/>
    <property type="evidence" value="ECO:0007669"/>
    <property type="project" value="TreeGrafter"/>
</dbReference>
<dbReference type="InterPro" id="IPR005024">
    <property type="entry name" value="Snf7_fam"/>
</dbReference>
<dbReference type="Gene3D" id="6.10.140.1230">
    <property type="match status" value="1"/>
</dbReference>
<comment type="caution">
    <text evidence="4">The sequence shown here is derived from an EMBL/GenBank/DDBJ whole genome shotgun (WGS) entry which is preliminary data.</text>
</comment>
<proteinExistence type="inferred from homology"/>
<accession>A0A2A2L9X7</accession>
<dbReference type="InterPro" id="IPR057471">
    <property type="entry name" value="CHMP7_WHD"/>
</dbReference>
<reference evidence="4 5" key="1">
    <citation type="journal article" date="2017" name="Curr. Biol.">
        <title>Genome architecture and evolution of a unichromosomal asexual nematode.</title>
        <authorList>
            <person name="Fradin H."/>
            <person name="Zegar C."/>
            <person name="Gutwein M."/>
            <person name="Lucas J."/>
            <person name="Kovtun M."/>
            <person name="Corcoran D."/>
            <person name="Baugh L.R."/>
            <person name="Kiontke K."/>
            <person name="Gunsalus K."/>
            <person name="Fitch D.H."/>
            <person name="Piano F."/>
        </authorList>
    </citation>
    <scope>NUCLEOTIDE SEQUENCE [LARGE SCALE GENOMIC DNA]</scope>
    <source>
        <strain evidence="4">PF1309</strain>
    </source>
</reference>
<evidence type="ECO:0000313" key="5">
    <source>
        <dbReference type="Proteomes" id="UP000218231"/>
    </source>
</evidence>
<dbReference type="Pfam" id="PF25239">
    <property type="entry name" value="WHD_CHMP7"/>
    <property type="match status" value="1"/>
</dbReference>
<dbReference type="PANTHER" id="PTHR22761:SF46">
    <property type="entry name" value="CHARGED MULTIVESICULAR BODY PROTEIN 7"/>
    <property type="match status" value="1"/>
</dbReference>
<dbReference type="PANTHER" id="PTHR22761">
    <property type="entry name" value="CHARGED MULTIVESICULAR BODY PROTEIN"/>
    <property type="match status" value="1"/>
</dbReference>
<organism evidence="4 5">
    <name type="scientific">Diploscapter pachys</name>
    <dbReference type="NCBI Taxonomy" id="2018661"/>
    <lineage>
        <taxon>Eukaryota</taxon>
        <taxon>Metazoa</taxon>
        <taxon>Ecdysozoa</taxon>
        <taxon>Nematoda</taxon>
        <taxon>Chromadorea</taxon>
        <taxon>Rhabditida</taxon>
        <taxon>Rhabditina</taxon>
        <taxon>Rhabditomorpha</taxon>
        <taxon>Rhabditoidea</taxon>
        <taxon>Rhabditidae</taxon>
        <taxon>Diploscapter</taxon>
    </lineage>
</organism>
<dbReference type="GO" id="GO:0006900">
    <property type="term" value="P:vesicle budding from membrane"/>
    <property type="evidence" value="ECO:0007669"/>
    <property type="project" value="TreeGrafter"/>
</dbReference>
<protein>
    <recommendedName>
        <fullName evidence="3">CHMP7 winged helix domain-containing protein</fullName>
    </recommendedName>
</protein>
<sequence>MANLNGVPAYFPKVWADDLEMQGLMTAIKSRMANKFDYDKKMKFWTDMVATFCQGEQNAVFTIDTLKHRFRRGDVVPSSLSAVVEQLRADGQVTTLSVWRTSHSTWLSWGVSKTTSWFYGREAEAEQFIHLPTIEKQAEQLIRLYETELMDDLEGSSDVVDYRDLQDRTKHIISTKENFDIVIDHLVDQGELTVGSSAGGEKILKFKDRRTAGPLKFTETDANVHGIRRAMRKLDQEISALEKKAQKLDADTRSCLKAGERTRATNYLRQKKQVEKSINDKDNQYQRLLTMLHQIGSTKQNKEILDAYKSGTAAFKATLARQGLSPDKIDETLDEVASSMDDYREIEDAMAQPMGSASRHAAAVSDEELEKELEELCKYKEAVSPVSPISVPLPDAPSNRLGVDEDAEEDDLQIGGRLERTPDVEGVEKGLQDGVVKRLIENGGSGERSHQRRNRKSSGEQVAEVVEVVVAILSPSRVSIGKWLRQLHVLQLRCVQVTTDHDRDRALQTHCLYSRLILNNLHLPLESAKPLLLFP</sequence>
<dbReference type="GO" id="GO:0009898">
    <property type="term" value="C:cytoplasmic side of plasma membrane"/>
    <property type="evidence" value="ECO:0007669"/>
    <property type="project" value="TreeGrafter"/>
</dbReference>
<evidence type="ECO:0000256" key="1">
    <source>
        <dbReference type="ARBA" id="ARBA00006190"/>
    </source>
</evidence>
<dbReference type="GO" id="GO:0005771">
    <property type="term" value="C:multivesicular body"/>
    <property type="evidence" value="ECO:0007669"/>
    <property type="project" value="TreeGrafter"/>
</dbReference>
<name>A0A2A2L9X7_9BILA</name>
<dbReference type="OrthoDB" id="10250120at2759"/>
<feature type="coiled-coil region" evidence="2">
    <location>
        <begin position="224"/>
        <end position="251"/>
    </location>
</feature>
<evidence type="ECO:0000259" key="3">
    <source>
        <dbReference type="Pfam" id="PF25239"/>
    </source>
</evidence>
<comment type="similarity">
    <text evidence="1">Belongs to the SNF7 family.</text>
</comment>
<dbReference type="Pfam" id="PF03357">
    <property type="entry name" value="Snf7"/>
    <property type="match status" value="1"/>
</dbReference>
<feature type="domain" description="CHMP7 winged helix" evidence="3">
    <location>
        <begin position="134"/>
        <end position="207"/>
    </location>
</feature>
<dbReference type="AlphaFoldDB" id="A0A2A2L9X7"/>
<dbReference type="STRING" id="2018661.A0A2A2L9X7"/>
<evidence type="ECO:0000256" key="2">
    <source>
        <dbReference type="SAM" id="Coils"/>
    </source>
</evidence>
<dbReference type="GO" id="GO:0000815">
    <property type="term" value="C:ESCRT III complex"/>
    <property type="evidence" value="ECO:0007669"/>
    <property type="project" value="TreeGrafter"/>
</dbReference>
<dbReference type="Proteomes" id="UP000218231">
    <property type="component" value="Unassembled WGS sequence"/>
</dbReference>
<dbReference type="Pfam" id="PF25880">
    <property type="entry name" value="WHD_CHMP7_1st"/>
    <property type="match status" value="1"/>
</dbReference>
<keyword evidence="5" id="KW-1185">Reference proteome</keyword>
<gene>
    <name evidence="4" type="ORF">WR25_08195</name>
</gene>
<evidence type="ECO:0000313" key="4">
    <source>
        <dbReference type="EMBL" id="PAV82972.1"/>
    </source>
</evidence>
<dbReference type="EMBL" id="LIAE01007010">
    <property type="protein sequence ID" value="PAV82972.1"/>
    <property type="molecule type" value="Genomic_DNA"/>
</dbReference>
<keyword evidence="2" id="KW-0175">Coiled coil</keyword>